<gene>
    <name evidence="1" type="ORF">GCM10020367_55380</name>
</gene>
<evidence type="ECO:0000313" key="1">
    <source>
        <dbReference type="EMBL" id="GAA3377896.1"/>
    </source>
</evidence>
<dbReference type="Proteomes" id="UP001499990">
    <property type="component" value="Unassembled WGS sequence"/>
</dbReference>
<sequence length="53" mass="5691">MPGGLVLTDESGRLEPGARTMAGVKLRTPADIDTGLFTTWLHRARDLEEPAGN</sequence>
<comment type="caution">
    <text evidence="1">The sequence shown here is derived from an EMBL/GenBank/DDBJ whole genome shotgun (WGS) entry which is preliminary data.</text>
</comment>
<accession>A0ABP6SJJ3</accession>
<organism evidence="1 2">
    <name type="scientific">Streptomyces sannanensis</name>
    <dbReference type="NCBI Taxonomy" id="285536"/>
    <lineage>
        <taxon>Bacteria</taxon>
        <taxon>Bacillati</taxon>
        <taxon>Actinomycetota</taxon>
        <taxon>Actinomycetes</taxon>
        <taxon>Kitasatosporales</taxon>
        <taxon>Streptomycetaceae</taxon>
        <taxon>Streptomyces</taxon>
    </lineage>
</organism>
<keyword evidence="2" id="KW-1185">Reference proteome</keyword>
<dbReference type="RefSeq" id="WP_345045114.1">
    <property type="nucleotide sequence ID" value="NZ_BAAAYL010000001.1"/>
</dbReference>
<evidence type="ECO:0000313" key="2">
    <source>
        <dbReference type="Proteomes" id="UP001499990"/>
    </source>
</evidence>
<reference evidence="2" key="1">
    <citation type="journal article" date="2019" name="Int. J. Syst. Evol. Microbiol.">
        <title>The Global Catalogue of Microorganisms (GCM) 10K type strain sequencing project: providing services to taxonomists for standard genome sequencing and annotation.</title>
        <authorList>
            <consortium name="The Broad Institute Genomics Platform"/>
            <consortium name="The Broad Institute Genome Sequencing Center for Infectious Disease"/>
            <person name="Wu L."/>
            <person name="Ma J."/>
        </authorList>
    </citation>
    <scope>NUCLEOTIDE SEQUENCE [LARGE SCALE GENOMIC DNA]</scope>
    <source>
        <strain evidence="2">JCM 9651</strain>
    </source>
</reference>
<dbReference type="EMBL" id="BAAAYL010000001">
    <property type="protein sequence ID" value="GAA3377896.1"/>
    <property type="molecule type" value="Genomic_DNA"/>
</dbReference>
<name>A0ABP6SJJ3_9ACTN</name>
<protein>
    <submittedName>
        <fullName evidence="1">Uncharacterized protein</fullName>
    </submittedName>
</protein>
<proteinExistence type="predicted"/>